<dbReference type="KEGG" id="cmv:CMUST_03080"/>
<reference evidence="2" key="2">
    <citation type="submission" date="2015-05" db="EMBL/GenBank/DDBJ databases">
        <title>Complete genome sequence of Corynebacterium mustelae DSM 45274, isolated from various tissues of a male ferret with lethal sepsis.</title>
        <authorList>
            <person name="Ruckert C."/>
            <person name="Albersmeier A."/>
            <person name="Winkler A."/>
            <person name="Tauch A."/>
        </authorList>
    </citation>
    <scope>NUCLEOTIDE SEQUENCE [LARGE SCALE GENOMIC DNA]</scope>
    <source>
        <strain evidence="2">DSM 45274</strain>
    </source>
</reference>
<proteinExistence type="predicted"/>
<dbReference type="Pfam" id="PF19635">
    <property type="entry name" value="DUF6138"/>
    <property type="match status" value="1"/>
</dbReference>
<organism evidence="1 2">
    <name type="scientific">Corynebacterium mustelae</name>
    <dbReference type="NCBI Taxonomy" id="571915"/>
    <lineage>
        <taxon>Bacteria</taxon>
        <taxon>Bacillati</taxon>
        <taxon>Actinomycetota</taxon>
        <taxon>Actinomycetes</taxon>
        <taxon>Mycobacteriales</taxon>
        <taxon>Corynebacteriaceae</taxon>
        <taxon>Corynebacterium</taxon>
    </lineage>
</organism>
<keyword evidence="2" id="KW-1185">Reference proteome</keyword>
<reference evidence="1 2" key="1">
    <citation type="journal article" date="2015" name="Genome Announc.">
        <title>Complete Genome Sequence of the Type Strain Corynebacterium mustelae DSM 45274, Isolated from Various Tissues of a Male Ferret with Lethal Sepsis.</title>
        <authorList>
            <person name="Ruckert C."/>
            <person name="Eimer J."/>
            <person name="Winkler A."/>
            <person name="Tauch A."/>
        </authorList>
    </citation>
    <scope>NUCLEOTIDE SEQUENCE [LARGE SCALE GENOMIC DNA]</scope>
    <source>
        <strain evidence="1 2">DSM 45274</strain>
    </source>
</reference>
<dbReference type="PATRIC" id="fig|571915.4.peg.651"/>
<protein>
    <submittedName>
        <fullName evidence="1">Uncharacterized protein</fullName>
    </submittedName>
</protein>
<dbReference type="Proteomes" id="UP000035199">
    <property type="component" value="Chromosome"/>
</dbReference>
<evidence type="ECO:0000313" key="1">
    <source>
        <dbReference type="EMBL" id="AKK04960.1"/>
    </source>
</evidence>
<name>A0A0G3GWQ1_9CORY</name>
<dbReference type="EMBL" id="CP011542">
    <property type="protein sequence ID" value="AKK04960.1"/>
    <property type="molecule type" value="Genomic_DNA"/>
</dbReference>
<dbReference type="InterPro" id="IPR046136">
    <property type="entry name" value="DUF6138"/>
</dbReference>
<gene>
    <name evidence="1" type="ORF">CMUST_03080</name>
</gene>
<sequence length="435" mass="48752">MTNDAQTYFCFDGTTNPTVATYFSETIARLHAGELTDADVDHDGYEPLIKHNGHLLLASAIPEFQLRTASLDSFDSNEHWQIIENLRQLVGWENIGYSVEYWLKEALVERYFDVPDNPYSMTRRQLKPDVDLTTIPPQLLEFACKVAVALIRYGQSYQRSSAEEIFTQITILGSDLPERLVGYGSGQLPEELALASGSGWSARANDVSGIITVTMTEEAEQPYREVLTYLIKVVSSSLFPASYGIVFTGPTENFLPIPHLTQHGINQLFQCAARYPALLPIIADYADAAMNEYHWYLNLEDEDCAMPGTFAVFALGLYDDTAAPIVLKYLKLCDGEHQSVHGLFVAAAIEKFGFTATTIDYLLCCVNNSQDPPELTKLTTQKPGREALAILEQVKTRTDEYEWDHIQWSIWGEEPETEIANAPAELQPQLRDLLS</sequence>
<evidence type="ECO:0000313" key="2">
    <source>
        <dbReference type="Proteomes" id="UP000035199"/>
    </source>
</evidence>
<dbReference type="STRING" id="571915.CMUST_03080"/>
<dbReference type="OrthoDB" id="1089802at2"/>
<dbReference type="AlphaFoldDB" id="A0A0G3GWQ1"/>
<accession>A0A0G3GWQ1</accession>
<dbReference type="RefSeq" id="WP_052844500.1">
    <property type="nucleotide sequence ID" value="NZ_CP011542.1"/>
</dbReference>